<comment type="caution">
    <text evidence="8">Lacks conserved residue(s) required for the propagation of feature annotation.</text>
</comment>
<dbReference type="GO" id="GO:0046872">
    <property type="term" value="F:metal ion binding"/>
    <property type="evidence" value="ECO:0007669"/>
    <property type="project" value="UniProtKB-KW"/>
</dbReference>
<feature type="binding site" evidence="8">
    <location>
        <position position="22"/>
    </location>
    <ligand>
        <name>GTP</name>
        <dbReference type="ChEBI" id="CHEBI:37565"/>
    </ligand>
</feature>
<dbReference type="GO" id="GO:0005525">
    <property type="term" value="F:GTP binding"/>
    <property type="evidence" value="ECO:0007669"/>
    <property type="project" value="UniProtKB-UniRule"/>
</dbReference>
<evidence type="ECO:0000256" key="5">
    <source>
        <dbReference type="ARBA" id="ARBA00022842"/>
    </source>
</evidence>
<dbReference type="EMBL" id="LZMF01000123">
    <property type="protein sequence ID" value="OBK84753.1"/>
    <property type="molecule type" value="Genomic_DNA"/>
</dbReference>
<gene>
    <name evidence="8" type="primary">mobA</name>
    <name evidence="10" type="ORF">A5648_08700</name>
</gene>
<dbReference type="Gene3D" id="3.90.550.10">
    <property type="entry name" value="Spore Coat Polysaccharide Biosynthesis Protein SpsA, Chain A"/>
    <property type="match status" value="1"/>
</dbReference>
<dbReference type="PANTHER" id="PTHR19136">
    <property type="entry name" value="MOLYBDENUM COFACTOR GUANYLYLTRANSFERASE"/>
    <property type="match status" value="1"/>
</dbReference>
<keyword evidence="10" id="KW-0548">Nucleotidyltransferase</keyword>
<comment type="domain">
    <text evidence="8">The N-terminal domain determines nucleotide recognition and specific binding, while the C-terminal domain determines the specific binding to the target protein.</text>
</comment>
<accession>A0A1A3TQ19</accession>
<feature type="domain" description="MobA-like NTP transferase" evidence="9">
    <location>
        <begin position="7"/>
        <end position="164"/>
    </location>
</feature>
<keyword evidence="3 8" id="KW-0479">Metal-binding</keyword>
<reference evidence="11" key="1">
    <citation type="submission" date="2016-06" db="EMBL/GenBank/DDBJ databases">
        <authorList>
            <person name="Sutton G."/>
            <person name="Brinkac L."/>
            <person name="Sanka R."/>
            <person name="Adams M."/>
            <person name="Lau E."/>
            <person name="Garcia-Basteiro A."/>
            <person name="Lopez-Varela E."/>
            <person name="Palencia S."/>
        </authorList>
    </citation>
    <scope>NUCLEOTIDE SEQUENCE [LARGE SCALE GENOMIC DNA]</scope>
    <source>
        <strain evidence="11">1274684.2</strain>
    </source>
</reference>
<evidence type="ECO:0000259" key="9">
    <source>
        <dbReference type="Pfam" id="PF12804"/>
    </source>
</evidence>
<comment type="catalytic activity">
    <reaction evidence="8">
        <text>Mo-molybdopterin + GTP + H(+) = Mo-molybdopterin guanine dinucleotide + diphosphate</text>
        <dbReference type="Rhea" id="RHEA:34243"/>
        <dbReference type="ChEBI" id="CHEBI:15378"/>
        <dbReference type="ChEBI" id="CHEBI:33019"/>
        <dbReference type="ChEBI" id="CHEBI:37565"/>
        <dbReference type="ChEBI" id="CHEBI:71302"/>
        <dbReference type="ChEBI" id="CHEBI:71310"/>
        <dbReference type="EC" id="2.7.7.77"/>
    </reaction>
</comment>
<dbReference type="Pfam" id="PF12804">
    <property type="entry name" value="NTP_transf_3"/>
    <property type="match status" value="1"/>
</dbReference>
<evidence type="ECO:0000256" key="7">
    <source>
        <dbReference type="ARBA" id="ARBA00023150"/>
    </source>
</evidence>
<dbReference type="Proteomes" id="UP000093759">
    <property type="component" value="Unassembled WGS sequence"/>
</dbReference>
<keyword evidence="5 8" id="KW-0460">Magnesium</keyword>
<evidence type="ECO:0000313" key="10">
    <source>
        <dbReference type="EMBL" id="OBK84753.1"/>
    </source>
</evidence>
<dbReference type="CDD" id="cd02503">
    <property type="entry name" value="MobA"/>
    <property type="match status" value="1"/>
</dbReference>
<evidence type="ECO:0000256" key="1">
    <source>
        <dbReference type="ARBA" id="ARBA00022490"/>
    </source>
</evidence>
<evidence type="ECO:0000256" key="4">
    <source>
        <dbReference type="ARBA" id="ARBA00022741"/>
    </source>
</evidence>
<proteinExistence type="inferred from homology"/>
<dbReference type="GO" id="GO:0061603">
    <property type="term" value="F:molybdenum cofactor guanylyltransferase activity"/>
    <property type="evidence" value="ECO:0007669"/>
    <property type="project" value="UniProtKB-EC"/>
</dbReference>
<dbReference type="NCBIfam" id="NF001855">
    <property type="entry name" value="PRK00576.1"/>
    <property type="match status" value="1"/>
</dbReference>
<evidence type="ECO:0000256" key="6">
    <source>
        <dbReference type="ARBA" id="ARBA00023134"/>
    </source>
</evidence>
<dbReference type="InterPro" id="IPR025877">
    <property type="entry name" value="MobA-like_NTP_Trfase"/>
</dbReference>
<keyword evidence="6 8" id="KW-0342">GTP-binding</keyword>
<keyword evidence="1 8" id="KW-0963">Cytoplasm</keyword>
<feature type="binding site" evidence="8">
    <location>
        <position position="103"/>
    </location>
    <ligand>
        <name>GTP</name>
        <dbReference type="ChEBI" id="CHEBI:37565"/>
    </ligand>
</feature>
<feature type="binding site" evidence="8">
    <location>
        <position position="71"/>
    </location>
    <ligand>
        <name>GTP</name>
        <dbReference type="ChEBI" id="CHEBI:37565"/>
    </ligand>
</feature>
<dbReference type="RefSeq" id="WP_065025690.1">
    <property type="nucleotide sequence ID" value="NZ_LZMF01000123.1"/>
</dbReference>
<comment type="similarity">
    <text evidence="8">Belongs to the MobA family.</text>
</comment>
<organism evidence="10 11">
    <name type="scientific">Mycolicibacter sinensis (strain JDM601)</name>
    <name type="common">Mycobacterium sinense</name>
    <dbReference type="NCBI Taxonomy" id="875328"/>
    <lineage>
        <taxon>Bacteria</taxon>
        <taxon>Bacillati</taxon>
        <taxon>Actinomycetota</taxon>
        <taxon>Actinomycetes</taxon>
        <taxon>Mycobacteriales</taxon>
        <taxon>Mycobacteriaceae</taxon>
        <taxon>Mycolicibacter</taxon>
    </lineage>
</organism>
<dbReference type="EC" id="2.7.7.77" evidence="8"/>
<feature type="binding site" evidence="8">
    <location>
        <begin position="10"/>
        <end position="12"/>
    </location>
    <ligand>
        <name>GTP</name>
        <dbReference type="ChEBI" id="CHEBI:37565"/>
    </ligand>
</feature>
<comment type="function">
    <text evidence="8">Transfers a GMP moiety from GTP to Mo-molybdopterin (Mo-MPT) cofactor (Moco or molybdenum cofactor) to form Mo-molybdopterin guanine dinucleotide (Mo-MGD) cofactor.</text>
</comment>
<dbReference type="GO" id="GO:0005737">
    <property type="term" value="C:cytoplasm"/>
    <property type="evidence" value="ECO:0007669"/>
    <property type="project" value="UniProtKB-SubCell"/>
</dbReference>
<dbReference type="PANTHER" id="PTHR19136:SF81">
    <property type="entry name" value="MOLYBDENUM COFACTOR GUANYLYLTRANSFERASE"/>
    <property type="match status" value="1"/>
</dbReference>
<keyword evidence="2 8" id="KW-0808">Transferase</keyword>
<dbReference type="HAMAP" id="MF_00316">
    <property type="entry name" value="MobA"/>
    <property type="match status" value="1"/>
</dbReference>
<name>A0A1A3TQ19_MYCSD</name>
<comment type="cofactor">
    <cofactor evidence="8">
        <name>Mg(2+)</name>
        <dbReference type="ChEBI" id="CHEBI:18420"/>
    </cofactor>
</comment>
<dbReference type="GO" id="GO:0006777">
    <property type="term" value="P:Mo-molybdopterin cofactor biosynthetic process"/>
    <property type="evidence" value="ECO:0007669"/>
    <property type="project" value="UniProtKB-KW"/>
</dbReference>
<protein>
    <recommendedName>
        <fullName evidence="8">Probable molybdenum cofactor guanylyltransferase</fullName>
        <shortName evidence="8">MoCo guanylyltransferase</shortName>
        <ecNumber evidence="8">2.7.7.77</ecNumber>
    </recommendedName>
    <alternativeName>
        <fullName evidence="8">GTP:molybdopterin guanylyltransferase</fullName>
    </alternativeName>
    <alternativeName>
        <fullName evidence="8">Mo-MPT guanylyltransferase</fullName>
    </alternativeName>
    <alternativeName>
        <fullName evidence="8">Molybdopterin guanylyltransferase</fullName>
    </alternativeName>
    <alternativeName>
        <fullName evidence="8">Molybdopterin-guanine dinucleotide synthase</fullName>
        <shortName evidence="8">MGD synthase</shortName>
    </alternativeName>
</protein>
<evidence type="ECO:0000256" key="8">
    <source>
        <dbReference type="HAMAP-Rule" id="MF_00316"/>
    </source>
</evidence>
<feature type="binding site" evidence="8">
    <location>
        <position position="103"/>
    </location>
    <ligand>
        <name>Mg(2+)</name>
        <dbReference type="ChEBI" id="CHEBI:18420"/>
    </ligand>
</feature>
<sequence length="197" mass="20641">MTGRLAGVVLAGGASRRMGRDKATLTVAGMFDGRTLVEHLVSVVSRRCDPVFVVAAQDQALPVLAAQVLRDEVPGLGPLPAVGLGLRAAARAGADRAFVCAVDMPFLTPELIDRLADSTRPQDAPDVADIVLPRAGRDHYLAGIYRTRLAETVDALVAAGERRVGALVDLVEVRRIVVTDAASLTNLNSPDDVAGLS</sequence>
<keyword evidence="7 8" id="KW-0501">Molybdenum cofactor biosynthesis</keyword>
<evidence type="ECO:0000313" key="11">
    <source>
        <dbReference type="Proteomes" id="UP000093759"/>
    </source>
</evidence>
<dbReference type="InterPro" id="IPR013482">
    <property type="entry name" value="Molybde_CF_guanTrfase"/>
</dbReference>
<keyword evidence="4 8" id="KW-0547">Nucleotide-binding</keyword>
<comment type="caution">
    <text evidence="10">The sequence shown here is derived from an EMBL/GenBank/DDBJ whole genome shotgun (WGS) entry which is preliminary data.</text>
</comment>
<dbReference type="SUPFAM" id="SSF53448">
    <property type="entry name" value="Nucleotide-diphospho-sugar transferases"/>
    <property type="match status" value="1"/>
</dbReference>
<evidence type="ECO:0000256" key="3">
    <source>
        <dbReference type="ARBA" id="ARBA00022723"/>
    </source>
</evidence>
<evidence type="ECO:0000256" key="2">
    <source>
        <dbReference type="ARBA" id="ARBA00022679"/>
    </source>
</evidence>
<comment type="subcellular location">
    <subcellularLocation>
        <location evidence="8">Cytoplasm</location>
    </subcellularLocation>
</comment>
<dbReference type="InterPro" id="IPR029044">
    <property type="entry name" value="Nucleotide-diphossugar_trans"/>
</dbReference>
<dbReference type="AlphaFoldDB" id="A0A1A3TQ19"/>